<dbReference type="Proteomes" id="UP000012073">
    <property type="component" value="Unassembled WGS sequence"/>
</dbReference>
<evidence type="ECO:0000313" key="2">
    <source>
        <dbReference type="Proteomes" id="UP000012073"/>
    </source>
</evidence>
<organism evidence="1 2">
    <name type="scientific">Chondrus crispus</name>
    <name type="common">Carrageen Irish moss</name>
    <name type="synonym">Polymorpha crispa</name>
    <dbReference type="NCBI Taxonomy" id="2769"/>
    <lineage>
        <taxon>Eukaryota</taxon>
        <taxon>Rhodophyta</taxon>
        <taxon>Florideophyceae</taxon>
        <taxon>Rhodymeniophycidae</taxon>
        <taxon>Gigartinales</taxon>
        <taxon>Gigartinaceae</taxon>
        <taxon>Chondrus</taxon>
    </lineage>
</organism>
<protein>
    <submittedName>
        <fullName evidence="1">Uncharacterized protein</fullName>
    </submittedName>
</protein>
<dbReference type="AlphaFoldDB" id="R7QN91"/>
<dbReference type="KEGG" id="ccp:CHC_T00006924001"/>
<keyword evidence="2" id="KW-1185">Reference proteome</keyword>
<accession>R7QN91</accession>
<dbReference type="GeneID" id="17317972"/>
<dbReference type="EMBL" id="HG002094">
    <property type="protein sequence ID" value="CDF39967.1"/>
    <property type="molecule type" value="Genomic_DNA"/>
</dbReference>
<name>R7QN91_CHOCR</name>
<gene>
    <name evidence="1" type="ORF">CHC_T00006924001</name>
</gene>
<evidence type="ECO:0000313" key="1">
    <source>
        <dbReference type="EMBL" id="CDF39967.1"/>
    </source>
</evidence>
<reference evidence="2" key="1">
    <citation type="journal article" date="2013" name="Proc. Natl. Acad. Sci. U.S.A.">
        <title>Genome structure and metabolic features in the red seaweed Chondrus crispus shed light on evolution of the Archaeplastida.</title>
        <authorList>
            <person name="Collen J."/>
            <person name="Porcel B."/>
            <person name="Carre W."/>
            <person name="Ball S.G."/>
            <person name="Chaparro C."/>
            <person name="Tonon T."/>
            <person name="Barbeyron T."/>
            <person name="Michel G."/>
            <person name="Noel B."/>
            <person name="Valentin K."/>
            <person name="Elias M."/>
            <person name="Artiguenave F."/>
            <person name="Arun A."/>
            <person name="Aury J.M."/>
            <person name="Barbosa-Neto J.F."/>
            <person name="Bothwell J.H."/>
            <person name="Bouget F.Y."/>
            <person name="Brillet L."/>
            <person name="Cabello-Hurtado F."/>
            <person name="Capella-Gutierrez S."/>
            <person name="Charrier B."/>
            <person name="Cladiere L."/>
            <person name="Cock J.M."/>
            <person name="Coelho S.M."/>
            <person name="Colleoni C."/>
            <person name="Czjzek M."/>
            <person name="Da Silva C."/>
            <person name="Delage L."/>
            <person name="Denoeud F."/>
            <person name="Deschamps P."/>
            <person name="Dittami S.M."/>
            <person name="Gabaldon T."/>
            <person name="Gachon C.M."/>
            <person name="Groisillier A."/>
            <person name="Herve C."/>
            <person name="Jabbari K."/>
            <person name="Katinka M."/>
            <person name="Kloareg B."/>
            <person name="Kowalczyk N."/>
            <person name="Labadie K."/>
            <person name="Leblanc C."/>
            <person name="Lopez P.J."/>
            <person name="McLachlan D.H."/>
            <person name="Meslet-Cladiere L."/>
            <person name="Moustafa A."/>
            <person name="Nehr Z."/>
            <person name="Nyvall Collen P."/>
            <person name="Panaud O."/>
            <person name="Partensky F."/>
            <person name="Poulain J."/>
            <person name="Rensing S.A."/>
            <person name="Rousvoal S."/>
            <person name="Samson G."/>
            <person name="Symeonidi A."/>
            <person name="Weissenbach J."/>
            <person name="Zambounis A."/>
            <person name="Wincker P."/>
            <person name="Boyen C."/>
        </authorList>
    </citation>
    <scope>NUCLEOTIDE SEQUENCE [LARGE SCALE GENOMIC DNA]</scope>
    <source>
        <strain evidence="2">cv. Stackhouse</strain>
    </source>
</reference>
<dbReference type="RefSeq" id="XP_005710261.1">
    <property type="nucleotide sequence ID" value="XM_005710204.1"/>
</dbReference>
<proteinExistence type="predicted"/>
<sequence>MSCPSLSCIGLARFSSSAALTAFSGKPSGTVSGRSAMALTELDCRRPGFKNGAARVDKRQAKYRSPPDTQVRQISSLKTTTPCCLEVCCSV</sequence>
<dbReference type="Gramene" id="CDF39967">
    <property type="protein sequence ID" value="CDF39967"/>
    <property type="gene ID" value="CHC_T00006924001"/>
</dbReference>